<name>A0A9Q9DVS7_CURCL</name>
<dbReference type="OrthoDB" id="21060at2759"/>
<evidence type="ECO:0000256" key="4">
    <source>
        <dbReference type="ARBA" id="ARBA00023015"/>
    </source>
</evidence>
<keyword evidence="12" id="KW-1185">Reference proteome</keyword>
<accession>A0A9Q9DVS7</accession>
<feature type="region of interest" description="Disordered" evidence="9">
    <location>
        <begin position="375"/>
        <end position="413"/>
    </location>
</feature>
<evidence type="ECO:0000256" key="9">
    <source>
        <dbReference type="SAM" id="MobiDB-lite"/>
    </source>
</evidence>
<feature type="region of interest" description="Disordered" evidence="9">
    <location>
        <begin position="1"/>
        <end position="142"/>
    </location>
</feature>
<comment type="similarity">
    <text evidence="2">Belongs to the TAF4 family.</text>
</comment>
<evidence type="ECO:0000256" key="7">
    <source>
        <dbReference type="ARBA" id="ARBA00025346"/>
    </source>
</evidence>
<feature type="compositionally biased region" description="Polar residues" evidence="9">
    <location>
        <begin position="71"/>
        <end position="90"/>
    </location>
</feature>
<evidence type="ECO:0000313" key="11">
    <source>
        <dbReference type="EMBL" id="USP80260.1"/>
    </source>
</evidence>
<protein>
    <recommendedName>
        <fullName evidence="3">Transcription initiation factor TFIID subunit 4</fullName>
    </recommendedName>
    <alternativeName>
        <fullName evidence="8">TBP-associated factor 4</fullName>
    </alternativeName>
</protein>
<proteinExistence type="inferred from homology"/>
<evidence type="ECO:0000259" key="10">
    <source>
        <dbReference type="Pfam" id="PF05236"/>
    </source>
</evidence>
<reference evidence="11" key="1">
    <citation type="submission" date="2021-12" db="EMBL/GenBank/DDBJ databases">
        <title>Curvularia clavata genome.</title>
        <authorList>
            <person name="Cao Y."/>
        </authorList>
    </citation>
    <scope>NUCLEOTIDE SEQUENCE</scope>
    <source>
        <strain evidence="11">Yc1106</strain>
    </source>
</reference>
<organism evidence="11 12">
    <name type="scientific">Curvularia clavata</name>
    <dbReference type="NCBI Taxonomy" id="95742"/>
    <lineage>
        <taxon>Eukaryota</taxon>
        <taxon>Fungi</taxon>
        <taxon>Dikarya</taxon>
        <taxon>Ascomycota</taxon>
        <taxon>Pezizomycotina</taxon>
        <taxon>Dothideomycetes</taxon>
        <taxon>Pleosporomycetidae</taxon>
        <taxon>Pleosporales</taxon>
        <taxon>Pleosporineae</taxon>
        <taxon>Pleosporaceae</taxon>
        <taxon>Curvularia</taxon>
    </lineage>
</organism>
<dbReference type="EMBL" id="CP089278">
    <property type="protein sequence ID" value="USP80260.1"/>
    <property type="molecule type" value="Genomic_DNA"/>
</dbReference>
<dbReference type="PRINTS" id="PR01217">
    <property type="entry name" value="PRICHEXTENSN"/>
</dbReference>
<dbReference type="InterPro" id="IPR007900">
    <property type="entry name" value="TAF4_C"/>
</dbReference>
<feature type="compositionally biased region" description="Pro residues" evidence="9">
    <location>
        <begin position="7"/>
        <end position="20"/>
    </location>
</feature>
<dbReference type="Pfam" id="PF05236">
    <property type="entry name" value="TAF4"/>
    <property type="match status" value="1"/>
</dbReference>
<evidence type="ECO:0000256" key="8">
    <source>
        <dbReference type="ARBA" id="ARBA00031747"/>
    </source>
</evidence>
<comment type="subcellular location">
    <subcellularLocation>
        <location evidence="1">Nucleus</location>
    </subcellularLocation>
</comment>
<evidence type="ECO:0000256" key="2">
    <source>
        <dbReference type="ARBA" id="ARBA00006178"/>
    </source>
</evidence>
<dbReference type="GO" id="GO:0006352">
    <property type="term" value="P:DNA-templated transcription initiation"/>
    <property type="evidence" value="ECO:0007669"/>
    <property type="project" value="InterPro"/>
</dbReference>
<gene>
    <name evidence="11" type="ORF">yc1106_07534</name>
</gene>
<evidence type="ECO:0000256" key="5">
    <source>
        <dbReference type="ARBA" id="ARBA00023163"/>
    </source>
</evidence>
<feature type="region of interest" description="Disordered" evidence="9">
    <location>
        <begin position="511"/>
        <end position="544"/>
    </location>
</feature>
<feature type="compositionally biased region" description="Low complexity" evidence="9">
    <location>
        <begin position="449"/>
        <end position="458"/>
    </location>
</feature>
<keyword evidence="6" id="KW-0539">Nucleus</keyword>
<feature type="compositionally biased region" description="Polar residues" evidence="9">
    <location>
        <begin position="22"/>
        <end position="37"/>
    </location>
</feature>
<sequence length="623" mass="66821">MSYNQQYPPPQGQQPQPPRAFSPQNYQHSPTALSPTMGSGIPPNKRQRLSPNPPSPAPYQSPFGMPGAPTYPSSPYANSPQTPGYLSLPTSPAAMQPPPFHQPQPYQQPHTHSPAPQTSMPPPKVPYSKATDSSELEKANARDLDVNNISDVLTGSGIDIRAEEDNLLQNFRSFTSQGSTSTVSPHGSFNNWNQQGHGAYQGTGPLSQEMTKEQQEAEFIRKHEQAARILNESAQHPLNDPFLSASVLRHRIAKRGYEHGIQINVDGLFDKIPDKGQQEITRVTQTGANGEQIIGLEAASLLNQNAPLVEILTLITLAAEERVRTLVEDAFALCQGRQNTSEGLIPPQMVDIAVVEENAQEKMVRPVNILKTPWEAPDSAVSPTATASKGSGLPNAARLPTPPSEAPPTPQRTYQNVSRIGIALSQRADEDYKWEQERLAKRAKRKADANPSSADAPAIPIPLPEPVTKKALAAAKKQSQSDVVVFGKANETASMALGGKKKKYSWMTGGGGGGGGGSASGTSTPRPTAASGGGTTSGTATPQAATTEKALIGRKRKFGEGIEQTEFGKGIQLRDLIHVLENDGREKKTLTLILARLKNTDKDIKTEVNRSLPPQPSVGAGRV</sequence>
<feature type="region of interest" description="Disordered" evidence="9">
    <location>
        <begin position="442"/>
        <end position="462"/>
    </location>
</feature>
<evidence type="ECO:0000256" key="1">
    <source>
        <dbReference type="ARBA" id="ARBA00004123"/>
    </source>
</evidence>
<evidence type="ECO:0000313" key="12">
    <source>
        <dbReference type="Proteomes" id="UP001056012"/>
    </source>
</evidence>
<dbReference type="Proteomes" id="UP001056012">
    <property type="component" value="Chromosome 5"/>
</dbReference>
<dbReference type="GO" id="GO:0005669">
    <property type="term" value="C:transcription factor TFIID complex"/>
    <property type="evidence" value="ECO:0007669"/>
    <property type="project" value="InterPro"/>
</dbReference>
<comment type="function">
    <text evidence="7">Functions as a component of the DNA-binding general transcription factor complex TFIID. Binding of TFIID to a promoter (with or without TATA element) is the initial step in pre-initiation complex (PIC) formation. TFIID plays a key role in the regulation of gene expression by RNA polymerase II through different activities such as transcription activator interaction, core promoter recognition and selectivity, TFIIA and TFIIB interaction, chromatin modification (histone acetylation by TAF1), facilitation of DNA opening and initiation of transcription.</text>
</comment>
<feature type="compositionally biased region" description="Low complexity" evidence="9">
    <location>
        <begin position="103"/>
        <end position="114"/>
    </location>
</feature>
<keyword evidence="4" id="KW-0805">Transcription regulation</keyword>
<evidence type="ECO:0000256" key="6">
    <source>
        <dbReference type="ARBA" id="ARBA00023242"/>
    </source>
</evidence>
<dbReference type="AlphaFoldDB" id="A0A9Q9DVS7"/>
<keyword evidence="5" id="KW-0804">Transcription</keyword>
<dbReference type="VEuPathDB" id="FungiDB:yc1106_07534"/>
<feature type="domain" description="Transcription initiation factor TFIID component TAF4 C-terminal" evidence="10">
    <location>
        <begin position="310"/>
        <end position="590"/>
    </location>
</feature>
<feature type="compositionally biased region" description="Pro residues" evidence="9">
    <location>
        <begin position="400"/>
        <end position="410"/>
    </location>
</feature>
<feature type="compositionally biased region" description="Low complexity" evidence="9">
    <location>
        <begin position="520"/>
        <end position="530"/>
    </location>
</feature>
<evidence type="ECO:0000256" key="3">
    <source>
        <dbReference type="ARBA" id="ARBA00017306"/>
    </source>
</evidence>